<evidence type="ECO:0000256" key="3">
    <source>
        <dbReference type="ARBA" id="ARBA00022448"/>
    </source>
</evidence>
<keyword evidence="6 9" id="KW-0769">Symport</keyword>
<feature type="transmembrane region" description="Helical" evidence="9">
    <location>
        <begin position="415"/>
        <end position="434"/>
    </location>
</feature>
<keyword evidence="3 9" id="KW-0813">Transport</keyword>
<evidence type="ECO:0000256" key="4">
    <source>
        <dbReference type="ARBA" id="ARBA00022475"/>
    </source>
</evidence>
<evidence type="ECO:0000256" key="2">
    <source>
        <dbReference type="ARBA" id="ARBA00009261"/>
    </source>
</evidence>
<dbReference type="PANTHER" id="PTHR30330:SF14">
    <property type="entry name" value="SODIUM_AMINO ACID (ALANINE) SYMPORTER"/>
    <property type="match status" value="1"/>
</dbReference>
<dbReference type="Gene3D" id="1.20.1740.10">
    <property type="entry name" value="Amino acid/polyamine transporter I"/>
    <property type="match status" value="1"/>
</dbReference>
<evidence type="ECO:0000313" key="10">
    <source>
        <dbReference type="EMBL" id="EGC19542.1"/>
    </source>
</evidence>
<comment type="subcellular location">
    <subcellularLocation>
        <location evidence="1 9">Cell membrane</location>
        <topology evidence="1 9">Multi-pass membrane protein</topology>
    </subcellularLocation>
</comment>
<protein>
    <submittedName>
        <fullName evidence="10">Amino acid carrier protein</fullName>
    </submittedName>
</protein>
<dbReference type="EMBL" id="AEWX01000027">
    <property type="protein sequence ID" value="EGC19542.1"/>
    <property type="molecule type" value="Genomic_DNA"/>
</dbReference>
<evidence type="ECO:0000256" key="7">
    <source>
        <dbReference type="ARBA" id="ARBA00022989"/>
    </source>
</evidence>
<dbReference type="HOGENOM" id="CLU_024867_1_0_10"/>
<dbReference type="PANTHER" id="PTHR30330">
    <property type="entry name" value="AGSS FAMILY TRANSPORTER, SODIUM-ALANINE"/>
    <property type="match status" value="1"/>
</dbReference>
<keyword evidence="4 9" id="KW-1003">Cell membrane</keyword>
<feature type="transmembrane region" description="Helical" evidence="9">
    <location>
        <begin position="392"/>
        <end position="409"/>
    </location>
</feature>
<feature type="transmembrane region" description="Helical" evidence="9">
    <location>
        <begin position="146"/>
        <end position="166"/>
    </location>
</feature>
<feature type="transmembrane region" description="Helical" evidence="9">
    <location>
        <begin position="99"/>
        <end position="119"/>
    </location>
</feature>
<dbReference type="PRINTS" id="PR00175">
    <property type="entry name" value="NAALASMPORT"/>
</dbReference>
<proteinExistence type="inferred from homology"/>
<comment type="caution">
    <text evidence="10">The sequence shown here is derived from an EMBL/GenBank/DDBJ whole genome shotgun (WGS) entry which is preliminary data.</text>
</comment>
<dbReference type="OrthoDB" id="9804874at2"/>
<dbReference type="Proteomes" id="UP000005697">
    <property type="component" value="Unassembled WGS sequence"/>
</dbReference>
<dbReference type="Pfam" id="PF01235">
    <property type="entry name" value="Na_Ala_symp"/>
    <property type="match status" value="1"/>
</dbReference>
<evidence type="ECO:0000256" key="9">
    <source>
        <dbReference type="RuleBase" id="RU363064"/>
    </source>
</evidence>
<accession>F0F915</accession>
<dbReference type="eggNOG" id="COG1115">
    <property type="taxonomic scope" value="Bacteria"/>
</dbReference>
<evidence type="ECO:0000256" key="6">
    <source>
        <dbReference type="ARBA" id="ARBA00022847"/>
    </source>
</evidence>
<sequence length="449" mass="48401">MTALDIVKAFNELLWNHFLMYALLGVGIFYTVYLGFPQIRHLNLAFKYAFGPVFKKKNPGENKVSSFQALATAVAAQVGTGNIGGVATAIATGGMGAIFWMWLSALLGMSTIFSEAVLAQKYKKEYHGETVGGSAYYLYYGLGSKWLAVFFSIAIVFALGCVGNMVQANSISIALTNAFHISPYIVGFVLAAVVAVVIIGGQRRIISLAELLVPFMAVVYIIGSLVIIFMFADHLPYVFRTIFHDAFSMEAAGGGAAGTVMKYAIRYGVARGLFSNEAGMGSTPHAHALADVKDPSEQGFVAMAGVFVDTVLICSSTAFVIMLTGSFENTSLKSVAITQAGFETAFGESGIIFLAVSLLFFAFTTIIGWYMFAEMNIKFMFGKKGVKPFRGVVVGCIFVGCLFAADIVWELADTFNGLMVIPNLVGIVLLAPQVKKIYRNFLARRKAKA</sequence>
<dbReference type="RefSeq" id="WP_007366834.1">
    <property type="nucleotide sequence ID" value="NZ_GL872282.1"/>
</dbReference>
<feature type="transmembrane region" description="Helical" evidence="9">
    <location>
        <begin position="18"/>
        <end position="36"/>
    </location>
</feature>
<feature type="transmembrane region" description="Helical" evidence="9">
    <location>
        <begin position="351"/>
        <end position="372"/>
    </location>
</feature>
<name>F0F915_9BACT</name>
<feature type="transmembrane region" description="Helical" evidence="9">
    <location>
        <begin position="178"/>
        <end position="199"/>
    </location>
</feature>
<keyword evidence="7 9" id="KW-1133">Transmembrane helix</keyword>
<reference evidence="10 11" key="1">
    <citation type="submission" date="2011-01" db="EMBL/GenBank/DDBJ databases">
        <authorList>
            <person name="Muzny D."/>
            <person name="Qin X."/>
            <person name="Deng J."/>
            <person name="Jiang H."/>
            <person name="Liu Y."/>
            <person name="Qu J."/>
            <person name="Song X.-Z."/>
            <person name="Zhang L."/>
            <person name="Thornton R."/>
            <person name="Coyle M."/>
            <person name="Francisco L."/>
            <person name="Jackson L."/>
            <person name="Javaid M."/>
            <person name="Korchina V."/>
            <person name="Kovar C."/>
            <person name="Mata R."/>
            <person name="Mathew T."/>
            <person name="Ngo R."/>
            <person name="Nguyen L."/>
            <person name="Nguyen N."/>
            <person name="Okwuonu G."/>
            <person name="Ongeri F."/>
            <person name="Pham C."/>
            <person name="Simmons D."/>
            <person name="Wilczek-Boney K."/>
            <person name="Hale W."/>
            <person name="Jakkamsetti A."/>
            <person name="Pham P."/>
            <person name="Ruth R."/>
            <person name="San Lucas F."/>
            <person name="Warren J."/>
            <person name="Zhang J."/>
            <person name="Zhao Z."/>
            <person name="Zhou C."/>
            <person name="Zhu D."/>
            <person name="Lee S."/>
            <person name="Bess C."/>
            <person name="Blankenburg K."/>
            <person name="Forbes L."/>
            <person name="Fu Q."/>
            <person name="Gubbala S."/>
            <person name="Hirani K."/>
            <person name="Jayaseelan J.C."/>
            <person name="Lara F."/>
            <person name="Munidasa M."/>
            <person name="Palculict T."/>
            <person name="Patil S."/>
            <person name="Pu L.-L."/>
            <person name="Saada N."/>
            <person name="Tang L."/>
            <person name="Weissenberger G."/>
            <person name="Zhu Y."/>
            <person name="Hemphill L."/>
            <person name="Shang Y."/>
            <person name="Youmans B."/>
            <person name="Ayvaz T."/>
            <person name="Ross M."/>
            <person name="Santibanez J."/>
            <person name="Aqrawi P."/>
            <person name="Gross S."/>
            <person name="Joshi V."/>
            <person name="Fowler G."/>
            <person name="Nazareth L."/>
            <person name="Reid J."/>
            <person name="Worley K."/>
            <person name="Petrosino J."/>
            <person name="Highlander S."/>
            <person name="Gibbs R."/>
        </authorList>
    </citation>
    <scope>NUCLEOTIDE SEQUENCE [LARGE SCALE GENOMIC DNA]</scope>
    <source>
        <strain evidence="10 11">DSM 16608</strain>
    </source>
</reference>
<dbReference type="AlphaFoldDB" id="F0F915"/>
<keyword evidence="5 9" id="KW-0812">Transmembrane</keyword>
<keyword evidence="11" id="KW-1185">Reference proteome</keyword>
<organism evidence="10 11">
    <name type="scientific">Prevotella multiformis DSM 16608</name>
    <dbReference type="NCBI Taxonomy" id="888743"/>
    <lineage>
        <taxon>Bacteria</taxon>
        <taxon>Pseudomonadati</taxon>
        <taxon>Bacteroidota</taxon>
        <taxon>Bacteroidia</taxon>
        <taxon>Bacteroidales</taxon>
        <taxon>Prevotellaceae</taxon>
        <taxon>Prevotella</taxon>
    </lineage>
</organism>
<evidence type="ECO:0000313" key="11">
    <source>
        <dbReference type="Proteomes" id="UP000005697"/>
    </source>
</evidence>
<dbReference type="GO" id="GO:0005283">
    <property type="term" value="F:amino acid:sodium symporter activity"/>
    <property type="evidence" value="ECO:0007669"/>
    <property type="project" value="InterPro"/>
</dbReference>
<dbReference type="InterPro" id="IPR001463">
    <property type="entry name" value="Na/Ala_symport"/>
</dbReference>
<comment type="similarity">
    <text evidence="2 9">Belongs to the alanine or glycine:cation symporter (AGCS) (TC 2.A.25) family.</text>
</comment>
<feature type="transmembrane region" description="Helical" evidence="9">
    <location>
        <begin position="211"/>
        <end position="232"/>
    </location>
</feature>
<evidence type="ECO:0000256" key="1">
    <source>
        <dbReference type="ARBA" id="ARBA00004651"/>
    </source>
</evidence>
<dbReference type="FunFam" id="1.20.1740.10:FF:000004">
    <property type="entry name" value="Sodium:alanine symporter family protein"/>
    <property type="match status" value="1"/>
</dbReference>
<evidence type="ECO:0000256" key="8">
    <source>
        <dbReference type="ARBA" id="ARBA00023136"/>
    </source>
</evidence>
<keyword evidence="8 9" id="KW-0472">Membrane</keyword>
<dbReference type="GO" id="GO:0005886">
    <property type="term" value="C:plasma membrane"/>
    <property type="evidence" value="ECO:0007669"/>
    <property type="project" value="UniProtKB-SubCell"/>
</dbReference>
<dbReference type="PROSITE" id="PS00873">
    <property type="entry name" value="NA_ALANINE_SYMP"/>
    <property type="match status" value="1"/>
</dbReference>
<evidence type="ECO:0000256" key="5">
    <source>
        <dbReference type="ARBA" id="ARBA00022692"/>
    </source>
</evidence>
<gene>
    <name evidence="10" type="primary">agcS</name>
    <name evidence="10" type="ORF">HMPREF9141_2082</name>
</gene>
<feature type="transmembrane region" description="Helical" evidence="9">
    <location>
        <begin position="300"/>
        <end position="323"/>
    </location>
</feature>
<dbReference type="NCBIfam" id="TIGR00835">
    <property type="entry name" value="agcS"/>
    <property type="match status" value="1"/>
</dbReference>